<dbReference type="Proteomes" id="UP000326831">
    <property type="component" value="Chromosome"/>
</dbReference>
<evidence type="ECO:0000256" key="1">
    <source>
        <dbReference type="ARBA" id="ARBA00022729"/>
    </source>
</evidence>
<evidence type="ECO:0000313" key="6">
    <source>
        <dbReference type="EMBL" id="GGZ83223.1"/>
    </source>
</evidence>
<dbReference type="Gene3D" id="2.60.120.200">
    <property type="match status" value="1"/>
</dbReference>
<dbReference type="SUPFAM" id="SSF49899">
    <property type="entry name" value="Concanavalin A-like lectins/glucanases"/>
    <property type="match status" value="1"/>
</dbReference>
<name>A0A5P2UPB5_9ACTN</name>
<dbReference type="OrthoDB" id="3849876at2"/>
<organism evidence="7 8">
    <name type="scientific">Streptomyces subrutilus</name>
    <dbReference type="NCBI Taxonomy" id="36818"/>
    <lineage>
        <taxon>Bacteria</taxon>
        <taxon>Bacillati</taxon>
        <taxon>Actinomycetota</taxon>
        <taxon>Actinomycetes</taxon>
        <taxon>Kitasatosporales</taxon>
        <taxon>Streptomycetaceae</taxon>
        <taxon>Streptomyces</taxon>
    </lineage>
</organism>
<keyword evidence="4" id="KW-0812">Transmembrane</keyword>
<dbReference type="InterPro" id="IPR006558">
    <property type="entry name" value="LamG-like"/>
</dbReference>
<reference evidence="6" key="3">
    <citation type="submission" date="2020-09" db="EMBL/GenBank/DDBJ databases">
        <authorList>
            <person name="Sun Q."/>
            <person name="Ohkuma M."/>
        </authorList>
    </citation>
    <scope>NUCLEOTIDE SEQUENCE</scope>
    <source>
        <strain evidence="6">JCM 4834</strain>
    </source>
</reference>
<keyword evidence="8" id="KW-1185">Reference proteome</keyword>
<protein>
    <submittedName>
        <fullName evidence="7">LamG domain-containing protein</fullName>
    </submittedName>
</protein>
<keyword evidence="2" id="KW-1015">Disulfide bond</keyword>
<keyword evidence="1" id="KW-0732">Signal</keyword>
<dbReference type="Pfam" id="PF13385">
    <property type="entry name" value="Laminin_G_3"/>
    <property type="match status" value="1"/>
</dbReference>
<evidence type="ECO:0000256" key="4">
    <source>
        <dbReference type="SAM" id="Phobius"/>
    </source>
</evidence>
<dbReference type="Proteomes" id="UP000634660">
    <property type="component" value="Unassembled WGS sequence"/>
</dbReference>
<keyword evidence="4" id="KW-0472">Membrane</keyword>
<dbReference type="KEGG" id="ssub:CP968_15045"/>
<feature type="region of interest" description="Disordered" evidence="3">
    <location>
        <begin position="1"/>
        <end position="143"/>
    </location>
</feature>
<proteinExistence type="predicted"/>
<dbReference type="InterPro" id="IPR013320">
    <property type="entry name" value="ConA-like_dom_sf"/>
</dbReference>
<feature type="compositionally biased region" description="Low complexity" evidence="3">
    <location>
        <begin position="105"/>
        <end position="115"/>
    </location>
</feature>
<gene>
    <name evidence="7" type="ORF">CP968_15045</name>
    <name evidence="6" type="ORF">GCM10010371_48690</name>
</gene>
<sequence length="444" mass="46436">MTDGTNPPRSPQPEQPAPGGGGHGFPPEPPAGERGGYGFPPEPPAGERGGYGFPPGPPAPGPAAGGYGYPAGPNPYRQDPYPQDPYPQDPYPQDAAQAPFPPGPYQQGGYQPYGAVPGGPAGPGAPWPPAGAEQPAPFGAQAGHQPDWEALADRSAAERRRKRLWMVGGVVTVLALLAGGGTFLLLGGGGEEKKDAADDAPTVSESAPAPSGSKSKAPVDKSPTVASDPSQIRDHVGKAHLKMAADAGVFPIDKHYELRTKGGEKSYAESEKRVVDVSKSFTVSARVWNRAPKGRQMAVSQGDDKTFAFELGSDEVNGKPAWVFRVQTNDQGADSTAQAVVAEGLKMEKTMTTLTGTYDDDKKTITLYVNGKKSTEAKVPGVFNAPGPLQLGRARHEGAWTGPWNGAMDSLRTFGVALTPDQVAAVRQNKLSSSVKPTASWLLF</sequence>
<feature type="compositionally biased region" description="Low complexity" evidence="3">
    <location>
        <begin position="204"/>
        <end position="216"/>
    </location>
</feature>
<feature type="transmembrane region" description="Helical" evidence="4">
    <location>
        <begin position="164"/>
        <end position="186"/>
    </location>
</feature>
<feature type="domain" description="LamG-like jellyroll fold" evidence="5">
    <location>
        <begin position="279"/>
        <end position="421"/>
    </location>
</feature>
<reference evidence="7 8" key="2">
    <citation type="submission" date="2017-09" db="EMBL/GenBank/DDBJ databases">
        <authorList>
            <person name="Lee N."/>
            <person name="Cho B.-K."/>
        </authorList>
    </citation>
    <scope>NUCLEOTIDE SEQUENCE [LARGE SCALE GENOMIC DNA]</scope>
    <source>
        <strain evidence="7 8">ATCC 27467</strain>
    </source>
</reference>
<evidence type="ECO:0000313" key="8">
    <source>
        <dbReference type="Proteomes" id="UP000326831"/>
    </source>
</evidence>
<dbReference type="RefSeq" id="WP_150518485.1">
    <property type="nucleotide sequence ID" value="NZ_BMVX01000020.1"/>
</dbReference>
<keyword evidence="4" id="KW-1133">Transmembrane helix</keyword>
<dbReference type="SMART" id="SM00560">
    <property type="entry name" value="LamGL"/>
    <property type="match status" value="1"/>
</dbReference>
<dbReference type="AlphaFoldDB" id="A0A5P2UPB5"/>
<feature type="compositionally biased region" description="Low complexity" evidence="3">
    <location>
        <begin position="70"/>
        <end position="81"/>
    </location>
</feature>
<evidence type="ECO:0000256" key="2">
    <source>
        <dbReference type="ARBA" id="ARBA00023157"/>
    </source>
</evidence>
<dbReference type="EMBL" id="BMVX01000020">
    <property type="protein sequence ID" value="GGZ83223.1"/>
    <property type="molecule type" value="Genomic_DNA"/>
</dbReference>
<accession>A0A5P2UPB5</accession>
<dbReference type="EMBL" id="CP023701">
    <property type="protein sequence ID" value="QEU79461.1"/>
    <property type="molecule type" value="Genomic_DNA"/>
</dbReference>
<reference evidence="6" key="1">
    <citation type="journal article" date="2014" name="Int. J. Syst. Evol. Microbiol.">
        <title>Complete genome sequence of Corynebacterium casei LMG S-19264T (=DSM 44701T), isolated from a smear-ripened cheese.</title>
        <authorList>
            <consortium name="US DOE Joint Genome Institute (JGI-PGF)"/>
            <person name="Walter F."/>
            <person name="Albersmeier A."/>
            <person name="Kalinowski J."/>
            <person name="Ruckert C."/>
        </authorList>
    </citation>
    <scope>NUCLEOTIDE SEQUENCE</scope>
    <source>
        <strain evidence="6">JCM 4834</strain>
    </source>
</reference>
<feature type="region of interest" description="Disordered" evidence="3">
    <location>
        <begin position="191"/>
        <end position="230"/>
    </location>
</feature>
<evidence type="ECO:0000259" key="5">
    <source>
        <dbReference type="SMART" id="SM00560"/>
    </source>
</evidence>
<evidence type="ECO:0000256" key="3">
    <source>
        <dbReference type="SAM" id="MobiDB-lite"/>
    </source>
</evidence>
<evidence type="ECO:0000313" key="7">
    <source>
        <dbReference type="EMBL" id="QEU79461.1"/>
    </source>
</evidence>